<reference evidence="1 2" key="1">
    <citation type="submission" date="2019-10" db="EMBL/GenBank/DDBJ databases">
        <authorList>
            <person name="Palmer J.M."/>
        </authorList>
    </citation>
    <scope>NUCLEOTIDE SEQUENCE [LARGE SCALE GENOMIC DNA]</scope>
    <source>
        <strain evidence="1 2">TWF694</strain>
    </source>
</reference>
<dbReference type="Gene3D" id="3.10.490.10">
    <property type="entry name" value="Gamma-glutamyl cyclotransferase-like"/>
    <property type="match status" value="1"/>
</dbReference>
<gene>
    <name evidence="1" type="ORF">TWF694_011510</name>
</gene>
<proteinExistence type="predicted"/>
<sequence>MAPPCTPEAPGGELSPDLIRARNRPHRGTMIMTLKFENHWRYAPPPTPEPWKPTPLFLIGNLANPEFLQALLGLTKPPTLEPAMVTRFKYEIKDDGLVIRGLTVDESYDEPPPVHGSVWEIQDERHLQKLDNHLDKFTLGYTNITISKPDGSVEVDGMAFIWGTKYKQPYRFRGIRNQSSSH</sequence>
<evidence type="ECO:0000313" key="2">
    <source>
        <dbReference type="Proteomes" id="UP001365542"/>
    </source>
</evidence>
<dbReference type="EMBL" id="JAVHJO010000009">
    <property type="protein sequence ID" value="KAK6537320.1"/>
    <property type="molecule type" value="Genomic_DNA"/>
</dbReference>
<evidence type="ECO:0000313" key="1">
    <source>
        <dbReference type="EMBL" id="KAK6537320.1"/>
    </source>
</evidence>
<name>A0AAV9X5E8_9PEZI</name>
<keyword evidence="2" id="KW-1185">Reference proteome</keyword>
<organism evidence="1 2">
    <name type="scientific">Orbilia ellipsospora</name>
    <dbReference type="NCBI Taxonomy" id="2528407"/>
    <lineage>
        <taxon>Eukaryota</taxon>
        <taxon>Fungi</taxon>
        <taxon>Dikarya</taxon>
        <taxon>Ascomycota</taxon>
        <taxon>Pezizomycotina</taxon>
        <taxon>Orbiliomycetes</taxon>
        <taxon>Orbiliales</taxon>
        <taxon>Orbiliaceae</taxon>
        <taxon>Orbilia</taxon>
    </lineage>
</organism>
<protein>
    <recommendedName>
        <fullName evidence="3">Gamma-glutamylcyclotransferase AIG2-like domain-containing protein</fullName>
    </recommendedName>
</protein>
<dbReference type="Proteomes" id="UP001365542">
    <property type="component" value="Unassembled WGS sequence"/>
</dbReference>
<accession>A0AAV9X5E8</accession>
<comment type="caution">
    <text evidence="1">The sequence shown here is derived from an EMBL/GenBank/DDBJ whole genome shotgun (WGS) entry which is preliminary data.</text>
</comment>
<evidence type="ECO:0008006" key="3">
    <source>
        <dbReference type="Google" id="ProtNLM"/>
    </source>
</evidence>
<dbReference type="AlphaFoldDB" id="A0AAV9X5E8"/>